<keyword evidence="3" id="KW-1185">Reference proteome</keyword>
<accession>A0ABR0PBR2</accession>
<feature type="compositionally biased region" description="Polar residues" evidence="1">
    <location>
        <begin position="69"/>
        <end position="78"/>
    </location>
</feature>
<dbReference type="Proteomes" id="UP001358586">
    <property type="component" value="Chromosome 7"/>
</dbReference>
<gene>
    <name evidence="2" type="ORF">PVK06_023591</name>
</gene>
<evidence type="ECO:0000313" key="3">
    <source>
        <dbReference type="Proteomes" id="UP001358586"/>
    </source>
</evidence>
<feature type="compositionally biased region" description="Low complexity" evidence="1">
    <location>
        <begin position="79"/>
        <end position="92"/>
    </location>
</feature>
<feature type="region of interest" description="Disordered" evidence="1">
    <location>
        <begin position="43"/>
        <end position="132"/>
    </location>
</feature>
<dbReference type="EMBL" id="JARKNE010000007">
    <property type="protein sequence ID" value="KAK5818648.1"/>
    <property type="molecule type" value="Genomic_DNA"/>
</dbReference>
<protein>
    <submittedName>
        <fullName evidence="2">Uncharacterized protein</fullName>
    </submittedName>
</protein>
<sequence>MWENQYDYIPTRELIIILKLACVAKYTPCFRIHGKPYLLSEEERQRQIRAQRERQGPLNPRRRDDDEGPSTTPTQSLGPTVQPTTPTSQPFQIMIDLLPEEPQPLPEVDRMRNPARTYRRPPYGTDFDRHGH</sequence>
<name>A0ABR0PBR2_GOSAR</name>
<reference evidence="2 3" key="1">
    <citation type="submission" date="2023-03" db="EMBL/GenBank/DDBJ databases">
        <title>WGS of Gossypium arboreum.</title>
        <authorList>
            <person name="Yu D."/>
        </authorList>
    </citation>
    <scope>NUCLEOTIDE SEQUENCE [LARGE SCALE GENOMIC DNA]</scope>
    <source>
        <tissue evidence="2">Leaf</tissue>
    </source>
</reference>
<organism evidence="2 3">
    <name type="scientific">Gossypium arboreum</name>
    <name type="common">Tree cotton</name>
    <name type="synonym">Gossypium nanking</name>
    <dbReference type="NCBI Taxonomy" id="29729"/>
    <lineage>
        <taxon>Eukaryota</taxon>
        <taxon>Viridiplantae</taxon>
        <taxon>Streptophyta</taxon>
        <taxon>Embryophyta</taxon>
        <taxon>Tracheophyta</taxon>
        <taxon>Spermatophyta</taxon>
        <taxon>Magnoliopsida</taxon>
        <taxon>eudicotyledons</taxon>
        <taxon>Gunneridae</taxon>
        <taxon>Pentapetalae</taxon>
        <taxon>rosids</taxon>
        <taxon>malvids</taxon>
        <taxon>Malvales</taxon>
        <taxon>Malvaceae</taxon>
        <taxon>Malvoideae</taxon>
        <taxon>Gossypium</taxon>
    </lineage>
</organism>
<comment type="caution">
    <text evidence="2">The sequence shown here is derived from an EMBL/GenBank/DDBJ whole genome shotgun (WGS) entry which is preliminary data.</text>
</comment>
<proteinExistence type="predicted"/>
<evidence type="ECO:0000256" key="1">
    <source>
        <dbReference type="SAM" id="MobiDB-lite"/>
    </source>
</evidence>
<feature type="compositionally biased region" description="Basic and acidic residues" evidence="1">
    <location>
        <begin position="43"/>
        <end position="65"/>
    </location>
</feature>
<evidence type="ECO:0000313" key="2">
    <source>
        <dbReference type="EMBL" id="KAK5818648.1"/>
    </source>
</evidence>